<dbReference type="Proteomes" id="UP000076925">
    <property type="component" value="Unassembled WGS sequence"/>
</dbReference>
<comment type="caution">
    <text evidence="1">The sequence shown here is derived from an EMBL/GenBank/DDBJ whole genome shotgun (WGS) entry which is preliminary data.</text>
</comment>
<keyword evidence="2" id="KW-1185">Reference proteome</keyword>
<proteinExistence type="predicted"/>
<evidence type="ECO:0000313" key="1">
    <source>
        <dbReference type="EMBL" id="KYC42080.1"/>
    </source>
</evidence>
<dbReference type="OrthoDB" id="493771at2"/>
<protein>
    <submittedName>
        <fullName evidence="1">Uncharacterized protein</fullName>
    </submittedName>
</protein>
<evidence type="ECO:0000313" key="2">
    <source>
        <dbReference type="Proteomes" id="UP000076925"/>
    </source>
</evidence>
<accession>A0A139XBK1</accession>
<organism evidence="1 2">
    <name type="scientific">Scytonema hofmannii PCC 7110</name>
    <dbReference type="NCBI Taxonomy" id="128403"/>
    <lineage>
        <taxon>Bacteria</taxon>
        <taxon>Bacillati</taxon>
        <taxon>Cyanobacteriota</taxon>
        <taxon>Cyanophyceae</taxon>
        <taxon>Nostocales</taxon>
        <taxon>Scytonemataceae</taxon>
        <taxon>Scytonema</taxon>
    </lineage>
</organism>
<gene>
    <name evidence="1" type="ORF">WA1_18940</name>
</gene>
<dbReference type="RefSeq" id="WP_017742002.1">
    <property type="nucleotide sequence ID" value="NZ_KQ976354.1"/>
</dbReference>
<dbReference type="EMBL" id="ANNX02000020">
    <property type="protein sequence ID" value="KYC42080.1"/>
    <property type="molecule type" value="Genomic_DNA"/>
</dbReference>
<dbReference type="AlphaFoldDB" id="A0A139XBK1"/>
<name>A0A139XBK1_9CYAN</name>
<reference evidence="1 2" key="1">
    <citation type="journal article" date="2013" name="Genome Biol. Evol.">
        <title>Genomes of Stigonematalean cyanobacteria (subsection V) and the evolution of oxygenic photosynthesis from prokaryotes to plastids.</title>
        <authorList>
            <person name="Dagan T."/>
            <person name="Roettger M."/>
            <person name="Stucken K."/>
            <person name="Landan G."/>
            <person name="Koch R."/>
            <person name="Major P."/>
            <person name="Gould S.B."/>
            <person name="Goremykin V.V."/>
            <person name="Rippka R."/>
            <person name="Tandeau de Marsac N."/>
            <person name="Gugger M."/>
            <person name="Lockhart P.J."/>
            <person name="Allen J.F."/>
            <person name="Brune I."/>
            <person name="Maus I."/>
            <person name="Puhler A."/>
            <person name="Martin W.F."/>
        </authorList>
    </citation>
    <scope>NUCLEOTIDE SEQUENCE [LARGE SCALE GENOMIC DNA]</scope>
    <source>
        <strain evidence="1 2">PCC 7110</strain>
    </source>
</reference>
<dbReference type="STRING" id="128403.WA1_18940"/>
<sequence>MNAEARAIMQNSLRDQRHKAVTLLVGEFMEVLSQSGYSLEDLLEGLANWVYQDPKLDRVVYFLENARSEIEQ</sequence>